<evidence type="ECO:0000313" key="8">
    <source>
        <dbReference type="EMBL" id="KAE9320150.1"/>
    </source>
</evidence>
<dbReference type="PROSITE" id="PS51475">
    <property type="entry name" value="PROTEASOME_ALPHA_2"/>
    <property type="match status" value="1"/>
</dbReference>
<feature type="compositionally biased region" description="Basic and acidic residues" evidence="6">
    <location>
        <begin position="11"/>
        <end position="23"/>
    </location>
</feature>
<dbReference type="NCBIfam" id="NF003075">
    <property type="entry name" value="PRK03996.1"/>
    <property type="match status" value="1"/>
</dbReference>
<evidence type="ECO:0000256" key="6">
    <source>
        <dbReference type="SAM" id="MobiDB-lite"/>
    </source>
</evidence>
<comment type="subcellular location">
    <subcellularLocation>
        <location evidence="5">Cytoplasm</location>
    </subcellularLocation>
    <subcellularLocation>
        <location evidence="5">Nucleus</location>
    </subcellularLocation>
</comment>
<organism evidence="8 9">
    <name type="scientific">Phytophthora fragariae</name>
    <dbReference type="NCBI Taxonomy" id="53985"/>
    <lineage>
        <taxon>Eukaryota</taxon>
        <taxon>Sar</taxon>
        <taxon>Stramenopiles</taxon>
        <taxon>Oomycota</taxon>
        <taxon>Peronosporomycetes</taxon>
        <taxon>Peronosporales</taxon>
        <taxon>Peronosporaceae</taxon>
        <taxon>Phytophthora</taxon>
    </lineage>
</organism>
<dbReference type="InterPro" id="IPR001353">
    <property type="entry name" value="Proteasome_sua/b"/>
</dbReference>
<proteinExistence type="inferred from homology"/>
<dbReference type="PANTHER" id="PTHR11599">
    <property type="entry name" value="PROTEASOME SUBUNIT ALPHA/BETA"/>
    <property type="match status" value="1"/>
</dbReference>
<name>A0A6A4ED46_9STRA</name>
<evidence type="ECO:0000256" key="5">
    <source>
        <dbReference type="RuleBase" id="RU000551"/>
    </source>
</evidence>
<dbReference type="InterPro" id="IPR033812">
    <property type="entry name" value="Proteasome_alpha_type_5"/>
</dbReference>
<dbReference type="GO" id="GO:0043161">
    <property type="term" value="P:proteasome-mediated ubiquitin-dependent protein catabolic process"/>
    <property type="evidence" value="ECO:0007669"/>
    <property type="project" value="InterPro"/>
</dbReference>
<reference evidence="8 9" key="1">
    <citation type="submission" date="2018-08" db="EMBL/GenBank/DDBJ databases">
        <title>Genomic investigation of the strawberry pathogen Phytophthora fragariae indicates pathogenicity is determined by transcriptional variation in three key races.</title>
        <authorList>
            <person name="Adams T.M."/>
            <person name="Armitage A.D."/>
            <person name="Sobczyk M.K."/>
            <person name="Bates H.J."/>
            <person name="Dunwell J.M."/>
            <person name="Nellist C.F."/>
            <person name="Harrison R.J."/>
        </authorList>
    </citation>
    <scope>NUCLEOTIDE SEQUENCE [LARGE SCALE GENOMIC DNA]</scope>
    <source>
        <strain evidence="8 9">A4</strain>
    </source>
</reference>
<dbReference type="Proteomes" id="UP000437068">
    <property type="component" value="Unassembled WGS sequence"/>
</dbReference>
<sequence length="269" mass="29320">MSLPVISKAGGEGRSKARDEREASNMFQTNTEYDRGVNTFSPEGRLFQVEYAIEAIKMGTTAIGIRTKEGVVLAVEKRLTSPLLEPGSIEKIMEVDRHVGAAMSGITADAQTLIDHARVEATNHWFSYNEPVRVQALTQSICDLALSFGEGSDENNHKQKMSRPFGVALLLAGVDEAGPQLFFSEPSGTYWPVKAHAIGSGSEGALNNLKDSYTDELTLQEAETLAIGALKQHMEEKLTSINVELAIVTREKGFHVCNAEELEVVIGRL</sequence>
<evidence type="ECO:0000256" key="3">
    <source>
        <dbReference type="ARBA" id="ARBA00023242"/>
    </source>
</evidence>
<evidence type="ECO:0000256" key="4">
    <source>
        <dbReference type="PROSITE-ProRule" id="PRU00808"/>
    </source>
</evidence>
<comment type="similarity">
    <text evidence="4 5">Belongs to the peptidase T1A family.</text>
</comment>
<dbReference type="InterPro" id="IPR050115">
    <property type="entry name" value="Proteasome_alpha"/>
</dbReference>
<protein>
    <recommendedName>
        <fullName evidence="5">Proteasome subunit alpha type</fullName>
    </recommendedName>
</protein>
<dbReference type="SMART" id="SM00948">
    <property type="entry name" value="Proteasome_A_N"/>
    <property type="match status" value="1"/>
</dbReference>
<evidence type="ECO:0000313" key="9">
    <source>
        <dbReference type="Proteomes" id="UP000437068"/>
    </source>
</evidence>
<dbReference type="CDD" id="cd03753">
    <property type="entry name" value="proteasome_alpha_type_5"/>
    <property type="match status" value="1"/>
</dbReference>
<feature type="region of interest" description="Disordered" evidence="6">
    <location>
        <begin position="1"/>
        <end position="25"/>
    </location>
</feature>
<dbReference type="InterPro" id="IPR000426">
    <property type="entry name" value="Proteasome_asu_N"/>
</dbReference>
<accession>A0A6A4ED46</accession>
<dbReference type="Pfam" id="PF00227">
    <property type="entry name" value="Proteasome"/>
    <property type="match status" value="1"/>
</dbReference>
<evidence type="ECO:0000256" key="2">
    <source>
        <dbReference type="ARBA" id="ARBA00022942"/>
    </source>
</evidence>
<evidence type="ECO:0000259" key="7">
    <source>
        <dbReference type="PROSITE" id="PS00388"/>
    </source>
</evidence>
<keyword evidence="2 4" id="KW-0647">Proteasome</keyword>
<dbReference type="InterPro" id="IPR029055">
    <property type="entry name" value="Ntn_hydrolases_N"/>
</dbReference>
<keyword evidence="3 5" id="KW-0539">Nucleus</keyword>
<dbReference type="Pfam" id="PF10584">
    <property type="entry name" value="Proteasome_A_N"/>
    <property type="match status" value="1"/>
</dbReference>
<keyword evidence="1 5" id="KW-0963">Cytoplasm</keyword>
<dbReference type="GO" id="GO:0005634">
    <property type="term" value="C:nucleus"/>
    <property type="evidence" value="ECO:0007669"/>
    <property type="project" value="UniProtKB-SubCell"/>
</dbReference>
<dbReference type="EMBL" id="QXGE01000207">
    <property type="protein sequence ID" value="KAE9320150.1"/>
    <property type="molecule type" value="Genomic_DNA"/>
</dbReference>
<dbReference type="GO" id="GO:0019773">
    <property type="term" value="C:proteasome core complex, alpha-subunit complex"/>
    <property type="evidence" value="ECO:0007669"/>
    <property type="project" value="UniProtKB-UniRule"/>
</dbReference>
<dbReference type="FunFam" id="3.60.20.10:FF:000019">
    <property type="entry name" value="Proteasome subunit alpha type"/>
    <property type="match status" value="1"/>
</dbReference>
<dbReference type="SUPFAM" id="SSF56235">
    <property type="entry name" value="N-terminal nucleophile aminohydrolases (Ntn hydrolases)"/>
    <property type="match status" value="1"/>
</dbReference>
<dbReference type="AlphaFoldDB" id="A0A6A4ED46"/>
<gene>
    <name evidence="8" type="ORF">PF001_g5547</name>
</gene>
<feature type="domain" description="Proteasome alpha-type subunits" evidence="7">
    <location>
        <begin position="33"/>
        <end position="55"/>
    </location>
</feature>
<dbReference type="PROSITE" id="PS00388">
    <property type="entry name" value="PROTEASOME_ALPHA_1"/>
    <property type="match status" value="1"/>
</dbReference>
<dbReference type="Gene3D" id="3.60.20.10">
    <property type="entry name" value="Glutamine Phosphoribosylpyrophosphate, subunit 1, domain 1"/>
    <property type="match status" value="1"/>
</dbReference>
<dbReference type="InterPro" id="IPR023332">
    <property type="entry name" value="Proteasome_alpha-type"/>
</dbReference>
<dbReference type="GO" id="GO:0005829">
    <property type="term" value="C:cytosol"/>
    <property type="evidence" value="ECO:0007669"/>
    <property type="project" value="UniProtKB-ARBA"/>
</dbReference>
<evidence type="ECO:0000256" key="1">
    <source>
        <dbReference type="ARBA" id="ARBA00022490"/>
    </source>
</evidence>
<comment type="caution">
    <text evidence="8">The sequence shown here is derived from an EMBL/GenBank/DDBJ whole genome shotgun (WGS) entry which is preliminary data.</text>
</comment>
<comment type="subunit">
    <text evidence="5">The 26S proteasome consists of a 20S proteasome core and two 19S regulatory subunits.</text>
</comment>